<dbReference type="PANTHER" id="PTHR11375:SF18">
    <property type="entry name" value="ACIDIC LEUCINE-RICH NUCLEAR PHOSPHOPROTEIN 32-RELATED PROTEIN 2"/>
    <property type="match status" value="1"/>
</dbReference>
<proteinExistence type="inferred from homology"/>
<sequence>MAAGGGKDDAAWERAISATTKSTSAPKTLTLDGAVKSSTGGLPYVVLLERFAASLEELSIAGARLSSLMGLPRLPALRRLSLPDNRLSGGAALAAVAEARCATST</sequence>
<name>A0A317Y9M0_MAIZE</name>
<dbReference type="EMBL" id="NCVQ01000001">
    <property type="protein sequence ID" value="PWZ54424.1"/>
    <property type="molecule type" value="Genomic_DNA"/>
</dbReference>
<organism evidence="4">
    <name type="scientific">Zea mays</name>
    <name type="common">Maize</name>
    <dbReference type="NCBI Taxonomy" id="4577"/>
    <lineage>
        <taxon>Eukaryota</taxon>
        <taxon>Viridiplantae</taxon>
        <taxon>Streptophyta</taxon>
        <taxon>Embryophyta</taxon>
        <taxon>Tracheophyta</taxon>
        <taxon>Spermatophyta</taxon>
        <taxon>Magnoliopsida</taxon>
        <taxon>Liliopsida</taxon>
        <taxon>Poales</taxon>
        <taxon>Poaceae</taxon>
        <taxon>PACMAD clade</taxon>
        <taxon>Panicoideae</taxon>
        <taxon>Andropogonodae</taxon>
        <taxon>Andropogoneae</taxon>
        <taxon>Tripsacinae</taxon>
        <taxon>Zea</taxon>
    </lineage>
</organism>
<dbReference type="Proteomes" id="UP000251960">
    <property type="component" value="Chromosome 1"/>
</dbReference>
<comment type="similarity">
    <text evidence="3">Belongs to the ANP32 family.</text>
</comment>
<evidence type="ECO:0000256" key="3">
    <source>
        <dbReference type="ARBA" id="ARBA00025777"/>
    </source>
</evidence>
<accession>A0A317Y9M0</accession>
<keyword evidence="1" id="KW-0433">Leucine-rich repeat</keyword>
<dbReference type="PANTHER" id="PTHR11375">
    <property type="entry name" value="ACIDIC LEUCINE-RICH NUCLEAR PHOSPHOPROTEIN 32"/>
    <property type="match status" value="1"/>
</dbReference>
<evidence type="ECO:0000313" key="4">
    <source>
        <dbReference type="EMBL" id="PWZ54424.1"/>
    </source>
</evidence>
<dbReference type="ExpressionAtlas" id="A0A317Y9M0">
    <property type="expression patterns" value="baseline and differential"/>
</dbReference>
<evidence type="ECO:0000256" key="1">
    <source>
        <dbReference type="ARBA" id="ARBA00022614"/>
    </source>
</evidence>
<comment type="caution">
    <text evidence="4">The sequence shown here is derived from an EMBL/GenBank/DDBJ whole genome shotgun (WGS) entry which is preliminary data.</text>
</comment>
<protein>
    <submittedName>
        <fullName evidence="4">Acidic leucine-rich nuclear phosphoprotein 32-related protein 2</fullName>
    </submittedName>
</protein>
<keyword evidence="2" id="KW-0677">Repeat</keyword>
<dbReference type="InterPro" id="IPR032675">
    <property type="entry name" value="LRR_dom_sf"/>
</dbReference>
<dbReference type="SUPFAM" id="SSF52058">
    <property type="entry name" value="L domain-like"/>
    <property type="match status" value="1"/>
</dbReference>
<dbReference type="Gene3D" id="3.80.10.10">
    <property type="entry name" value="Ribonuclease Inhibitor"/>
    <property type="match status" value="1"/>
</dbReference>
<gene>
    <name evidence="4" type="primary">Os03g0668900_6</name>
    <name evidence="4" type="ORF">Zm00014a_004931</name>
</gene>
<dbReference type="AlphaFoldDB" id="A0A317Y9M0"/>
<dbReference type="InterPro" id="IPR045081">
    <property type="entry name" value="AN32"/>
</dbReference>
<evidence type="ECO:0000256" key="2">
    <source>
        <dbReference type="ARBA" id="ARBA00022737"/>
    </source>
</evidence>
<reference evidence="4" key="1">
    <citation type="journal article" date="2018" name="Nat. Genet.">
        <title>Extensive intraspecific gene order and gene structural variations between Mo17 and other maize genomes.</title>
        <authorList>
            <person name="Sun S."/>
            <person name="Zhou Y."/>
            <person name="Chen J."/>
            <person name="Shi J."/>
            <person name="Zhao H."/>
            <person name="Zhao H."/>
            <person name="Song W."/>
            <person name="Zhang M."/>
            <person name="Cui Y."/>
            <person name="Dong X."/>
            <person name="Liu H."/>
            <person name="Ma X."/>
            <person name="Jiao Y."/>
            <person name="Wang B."/>
            <person name="Wei X."/>
            <person name="Stein J.C."/>
            <person name="Glaubitz J.C."/>
            <person name="Lu F."/>
            <person name="Yu G."/>
            <person name="Liang C."/>
            <person name="Fengler K."/>
            <person name="Li B."/>
            <person name="Rafalski A."/>
            <person name="Schnable P.S."/>
            <person name="Ware D.H."/>
            <person name="Buckler E.S."/>
            <person name="Lai J."/>
        </authorList>
    </citation>
    <scope>NUCLEOTIDE SEQUENCE [LARGE SCALE GENOMIC DNA]</scope>
    <source>
        <tissue evidence="4">Seedling</tissue>
    </source>
</reference>